<evidence type="ECO:0000256" key="3">
    <source>
        <dbReference type="ARBA" id="ARBA00022692"/>
    </source>
</evidence>
<evidence type="ECO:0000256" key="1">
    <source>
        <dbReference type="ARBA" id="ARBA00004651"/>
    </source>
</evidence>
<name>A0A9X2TCK7_9BACT</name>
<feature type="transmembrane region" description="Helical" evidence="6">
    <location>
        <begin position="257"/>
        <end position="276"/>
    </location>
</feature>
<feature type="transmembrane region" description="Helical" evidence="6">
    <location>
        <begin position="455"/>
        <end position="476"/>
    </location>
</feature>
<evidence type="ECO:0000256" key="4">
    <source>
        <dbReference type="ARBA" id="ARBA00022989"/>
    </source>
</evidence>
<feature type="transmembrane region" description="Helical" evidence="6">
    <location>
        <begin position="22"/>
        <end position="44"/>
    </location>
</feature>
<feature type="transmembrane region" description="Helical" evidence="6">
    <location>
        <begin position="369"/>
        <end position="397"/>
    </location>
</feature>
<feature type="domain" description="Na+/H+ antiporter NhaC-like C-terminal" evidence="7">
    <location>
        <begin position="169"/>
        <end position="474"/>
    </location>
</feature>
<gene>
    <name evidence="8" type="ORF">GGP71_002426</name>
</gene>
<keyword evidence="5 6" id="KW-0472">Membrane</keyword>
<comment type="caution">
    <text evidence="8">The sequence shown here is derived from an EMBL/GenBank/DDBJ whole genome shotgun (WGS) entry which is preliminary data.</text>
</comment>
<reference evidence="8" key="1">
    <citation type="submission" date="2022-08" db="EMBL/GenBank/DDBJ databases">
        <title>Genomic Encyclopedia of Type Strains, Phase V (KMG-V): Genome sequencing to study the core and pangenomes of soil and plant-associated prokaryotes.</title>
        <authorList>
            <person name="Whitman W."/>
        </authorList>
    </citation>
    <scope>NUCLEOTIDE SEQUENCE</scope>
    <source>
        <strain evidence="8">0</strain>
    </source>
</reference>
<dbReference type="PANTHER" id="PTHR43478:SF1">
    <property type="entry name" value="NA+_H+ ANTIPORTER NHAC-LIKE C-TERMINAL DOMAIN-CONTAINING PROTEIN"/>
    <property type="match status" value="1"/>
</dbReference>
<sequence>MDWIVLLPPVVAIGLAMWTRQIYLSLFAGLWLGTTILAGGNPVLGLRELADQIVTVFTTESNARILVFCLLVGGLVALVQASGGVQGFIKWARARGWGESRRGAELLAWGIGVVLFVESNISSLTVGAVSRPLFDRLSLPREKLAYYCDATCAPVCMSIPLNGWGAFVLGLVGAQELSQNAVAVLAEAVLFNFFALFAIVFSLVLALTGWGFGAMRRAEKRAADTGQVLRPDAQPMIEDDVARIEPPDHVTPQARNLLLPVAVMVAMIFVGLYVTGGGNLMEGSGSTAVLWAVGTALGAALLLYAIPRPLREGRATLTLGTSMDWVVKGASGLVPVTLLLVLAFALGQVSQALEMGDYVVQLVGEQGPAWWMPVLVFAVTSFVAFTLGSSWTAFAILIPVVMPLAVEVALPSSLMLGAVLSGGIFGDHTSPLSDTSIISSMAAASDHVDHVNTQMPYALVQAGLAAVAFVVAGLLAG</sequence>
<evidence type="ECO:0000256" key="6">
    <source>
        <dbReference type="SAM" id="Phobius"/>
    </source>
</evidence>
<feature type="transmembrane region" description="Helical" evidence="6">
    <location>
        <begin position="326"/>
        <end position="349"/>
    </location>
</feature>
<dbReference type="Proteomes" id="UP001155027">
    <property type="component" value="Unassembled WGS sequence"/>
</dbReference>
<feature type="transmembrane region" description="Helical" evidence="6">
    <location>
        <begin position="189"/>
        <end position="212"/>
    </location>
</feature>
<keyword evidence="3 6" id="KW-0812">Transmembrane</keyword>
<keyword evidence="2" id="KW-1003">Cell membrane</keyword>
<dbReference type="InterPro" id="IPR018461">
    <property type="entry name" value="Na/H_Antiport_NhaC-like_C"/>
</dbReference>
<organism evidence="8 9">
    <name type="scientific">Salinibacter ruber</name>
    <dbReference type="NCBI Taxonomy" id="146919"/>
    <lineage>
        <taxon>Bacteria</taxon>
        <taxon>Pseudomonadati</taxon>
        <taxon>Rhodothermota</taxon>
        <taxon>Rhodothermia</taxon>
        <taxon>Rhodothermales</taxon>
        <taxon>Salinibacteraceae</taxon>
        <taxon>Salinibacter</taxon>
    </lineage>
</organism>
<evidence type="ECO:0000313" key="8">
    <source>
        <dbReference type="EMBL" id="MCS3678495.1"/>
    </source>
</evidence>
<protein>
    <submittedName>
        <fullName evidence="8">Na+/H+ antiporter NhaC</fullName>
    </submittedName>
</protein>
<evidence type="ECO:0000313" key="9">
    <source>
        <dbReference type="Proteomes" id="UP001155027"/>
    </source>
</evidence>
<dbReference type="GO" id="GO:0005886">
    <property type="term" value="C:plasma membrane"/>
    <property type="evidence" value="ECO:0007669"/>
    <property type="project" value="UniProtKB-SubCell"/>
</dbReference>
<feature type="transmembrane region" description="Helical" evidence="6">
    <location>
        <begin position="404"/>
        <end position="425"/>
    </location>
</feature>
<feature type="transmembrane region" description="Helical" evidence="6">
    <location>
        <begin position="288"/>
        <end position="306"/>
    </location>
</feature>
<dbReference type="Pfam" id="PF03553">
    <property type="entry name" value="Na_H_antiporter"/>
    <property type="match status" value="1"/>
</dbReference>
<dbReference type="EMBL" id="JANUAU010000007">
    <property type="protein sequence ID" value="MCS3678495.1"/>
    <property type="molecule type" value="Genomic_DNA"/>
</dbReference>
<dbReference type="RefSeq" id="WP_259080641.1">
    <property type="nucleotide sequence ID" value="NZ_JANUAU010000007.1"/>
</dbReference>
<accession>A0A9X2TCK7</accession>
<evidence type="ECO:0000259" key="7">
    <source>
        <dbReference type="Pfam" id="PF03553"/>
    </source>
</evidence>
<feature type="transmembrane region" description="Helical" evidence="6">
    <location>
        <begin position="109"/>
        <end position="134"/>
    </location>
</feature>
<dbReference type="AlphaFoldDB" id="A0A9X2TCK7"/>
<proteinExistence type="predicted"/>
<evidence type="ECO:0000256" key="5">
    <source>
        <dbReference type="ARBA" id="ARBA00023136"/>
    </source>
</evidence>
<keyword evidence="4 6" id="KW-1133">Transmembrane helix</keyword>
<feature type="transmembrane region" description="Helical" evidence="6">
    <location>
        <begin position="146"/>
        <end position="169"/>
    </location>
</feature>
<comment type="subcellular location">
    <subcellularLocation>
        <location evidence="1">Cell membrane</location>
        <topology evidence="1">Multi-pass membrane protein</topology>
    </subcellularLocation>
</comment>
<feature type="transmembrane region" description="Helical" evidence="6">
    <location>
        <begin position="65"/>
        <end position="89"/>
    </location>
</feature>
<evidence type="ECO:0000256" key="2">
    <source>
        <dbReference type="ARBA" id="ARBA00022475"/>
    </source>
</evidence>
<dbReference type="PANTHER" id="PTHR43478">
    <property type="entry name" value="NA+/H+ ANTIPORTER-RELATED"/>
    <property type="match status" value="1"/>
</dbReference>